<proteinExistence type="predicted"/>
<keyword evidence="2" id="KW-1185">Reference proteome</keyword>
<reference evidence="1 2" key="1">
    <citation type="submission" date="2018-10" db="EMBL/GenBank/DDBJ databases">
        <title>A high-quality apple genome assembly.</title>
        <authorList>
            <person name="Hu J."/>
        </authorList>
    </citation>
    <scope>NUCLEOTIDE SEQUENCE [LARGE SCALE GENOMIC DNA]</scope>
    <source>
        <strain evidence="2">cv. HFTH1</strain>
        <tissue evidence="1">Young leaf</tissue>
    </source>
</reference>
<dbReference type="AlphaFoldDB" id="A0A498ICD0"/>
<organism evidence="1 2">
    <name type="scientific">Malus domestica</name>
    <name type="common">Apple</name>
    <name type="synonym">Pyrus malus</name>
    <dbReference type="NCBI Taxonomy" id="3750"/>
    <lineage>
        <taxon>Eukaryota</taxon>
        <taxon>Viridiplantae</taxon>
        <taxon>Streptophyta</taxon>
        <taxon>Embryophyta</taxon>
        <taxon>Tracheophyta</taxon>
        <taxon>Spermatophyta</taxon>
        <taxon>Magnoliopsida</taxon>
        <taxon>eudicotyledons</taxon>
        <taxon>Gunneridae</taxon>
        <taxon>Pentapetalae</taxon>
        <taxon>rosids</taxon>
        <taxon>fabids</taxon>
        <taxon>Rosales</taxon>
        <taxon>Rosaceae</taxon>
        <taxon>Amygdaloideae</taxon>
        <taxon>Maleae</taxon>
        <taxon>Malus</taxon>
    </lineage>
</organism>
<accession>A0A498ICD0</accession>
<comment type="caution">
    <text evidence="1">The sequence shown here is derived from an EMBL/GenBank/DDBJ whole genome shotgun (WGS) entry which is preliminary data.</text>
</comment>
<dbReference type="Proteomes" id="UP000290289">
    <property type="component" value="Chromosome 13"/>
</dbReference>
<dbReference type="Gene3D" id="3.50.50.60">
    <property type="entry name" value="FAD/NAD(P)-binding domain"/>
    <property type="match status" value="1"/>
</dbReference>
<sequence length="108" mass="11892">MAAEGLSHFGEGRRIRGLLPRLSLILDFKISQYGGGPARVDKISGDVQCFLDRLTSIFFVATYWHYHGGCLVGQVVDGGFRVKMIDAYALLMDPLSVSHQGPILKPEL</sequence>
<gene>
    <name evidence="1" type="ORF">DVH24_002311</name>
</gene>
<dbReference type="InterPro" id="IPR036188">
    <property type="entry name" value="FAD/NAD-bd_sf"/>
</dbReference>
<name>A0A498ICD0_MALDO</name>
<evidence type="ECO:0000313" key="1">
    <source>
        <dbReference type="EMBL" id="RXH78793.1"/>
    </source>
</evidence>
<dbReference type="EMBL" id="RDQH01000339">
    <property type="protein sequence ID" value="RXH78793.1"/>
    <property type="molecule type" value="Genomic_DNA"/>
</dbReference>
<evidence type="ECO:0000313" key="2">
    <source>
        <dbReference type="Proteomes" id="UP000290289"/>
    </source>
</evidence>
<protein>
    <submittedName>
        <fullName evidence="1">Uncharacterized protein</fullName>
    </submittedName>
</protein>